<dbReference type="Proteomes" id="UP000007089">
    <property type="component" value="Chromosome"/>
</dbReference>
<keyword evidence="3" id="KW-1185">Reference proteome</keyword>
<dbReference type="KEGG" id="acp:A2cp1_0676"/>
<name>B8JD05_ANAD2</name>
<evidence type="ECO:0000313" key="3">
    <source>
        <dbReference type="Proteomes" id="UP000007089"/>
    </source>
</evidence>
<evidence type="ECO:0000256" key="1">
    <source>
        <dbReference type="SAM" id="Phobius"/>
    </source>
</evidence>
<accession>B8JD05</accession>
<proteinExistence type="predicted"/>
<sequence length="166" mass="17959">MIRINLLPARVSKKKQAGTQQLVLLAVVVIGGLVGNYLWAASRGSDLATREAQLREKLEVLDRLKAGRTGPVKMLDQLAQLTPKRLWLTKLEQKGDALAFTGVAASIDEVSELMTALKGSTYFKDVELKKTSAKTDKAFRLVEFALSANVVYPGAPVIAAPTPGKK</sequence>
<dbReference type="InterPro" id="IPR007813">
    <property type="entry name" value="PilN"/>
</dbReference>
<keyword evidence="1" id="KW-1133">Transmembrane helix</keyword>
<feature type="transmembrane region" description="Helical" evidence="1">
    <location>
        <begin position="21"/>
        <end position="40"/>
    </location>
</feature>
<gene>
    <name evidence="2" type="ordered locus">A2cp1_0676</name>
</gene>
<dbReference type="InterPro" id="IPR052534">
    <property type="entry name" value="Extracell_DNA_Util/SecSys_Comp"/>
</dbReference>
<dbReference type="AlphaFoldDB" id="B8JD05"/>
<dbReference type="Pfam" id="PF05137">
    <property type="entry name" value="PilN"/>
    <property type="match status" value="1"/>
</dbReference>
<dbReference type="PANTHER" id="PTHR40278:SF1">
    <property type="entry name" value="DNA UTILIZATION PROTEIN HOFN"/>
    <property type="match status" value="1"/>
</dbReference>
<dbReference type="EMBL" id="CP001359">
    <property type="protein sequence ID" value="ACL64033.1"/>
    <property type="molecule type" value="Genomic_DNA"/>
</dbReference>
<dbReference type="HOGENOM" id="CLU_081304_0_0_7"/>
<keyword evidence="1" id="KW-0472">Membrane</keyword>
<evidence type="ECO:0000313" key="2">
    <source>
        <dbReference type="EMBL" id="ACL64033.1"/>
    </source>
</evidence>
<protein>
    <submittedName>
        <fullName evidence="2">Fimbrial assembly family protein</fullName>
    </submittedName>
</protein>
<dbReference type="RefSeq" id="WP_012632072.1">
    <property type="nucleotide sequence ID" value="NC_011891.1"/>
</dbReference>
<organism evidence="2 3">
    <name type="scientific">Anaeromyxobacter dehalogenans (strain ATCC BAA-258 / DSM 21875 / 2CP-1)</name>
    <dbReference type="NCBI Taxonomy" id="455488"/>
    <lineage>
        <taxon>Bacteria</taxon>
        <taxon>Pseudomonadati</taxon>
        <taxon>Myxococcota</taxon>
        <taxon>Myxococcia</taxon>
        <taxon>Myxococcales</taxon>
        <taxon>Cystobacterineae</taxon>
        <taxon>Anaeromyxobacteraceae</taxon>
        <taxon>Anaeromyxobacter</taxon>
    </lineage>
</organism>
<keyword evidence="1" id="KW-0812">Transmembrane</keyword>
<dbReference type="PANTHER" id="PTHR40278">
    <property type="entry name" value="DNA UTILIZATION PROTEIN HOFN"/>
    <property type="match status" value="1"/>
</dbReference>
<reference evidence="2" key="1">
    <citation type="submission" date="2009-01" db="EMBL/GenBank/DDBJ databases">
        <title>Complete sequence of Anaeromyxobacter dehalogenans 2CP-1.</title>
        <authorList>
            <consortium name="US DOE Joint Genome Institute"/>
            <person name="Lucas S."/>
            <person name="Copeland A."/>
            <person name="Lapidus A."/>
            <person name="Glavina del Rio T."/>
            <person name="Dalin E."/>
            <person name="Tice H."/>
            <person name="Bruce D."/>
            <person name="Goodwin L."/>
            <person name="Pitluck S."/>
            <person name="Saunders E."/>
            <person name="Brettin T."/>
            <person name="Detter J.C."/>
            <person name="Han C."/>
            <person name="Larimer F."/>
            <person name="Land M."/>
            <person name="Hauser L."/>
            <person name="Kyrpides N."/>
            <person name="Ovchinnikova G."/>
            <person name="Beliaev A.S."/>
            <person name="Richardson P."/>
        </authorList>
    </citation>
    <scope>NUCLEOTIDE SEQUENCE</scope>
    <source>
        <strain evidence="2">2CP-1</strain>
    </source>
</reference>